<evidence type="ECO:0000256" key="2">
    <source>
        <dbReference type="ARBA" id="ARBA00022741"/>
    </source>
</evidence>
<dbReference type="GO" id="GO:0030272">
    <property type="term" value="F:5-formyltetrahydrofolate cyclo-ligase activity"/>
    <property type="evidence" value="ECO:0007669"/>
    <property type="project" value="UniProtKB-EC"/>
</dbReference>
<dbReference type="OrthoDB" id="9801938at2"/>
<feature type="binding site" evidence="4">
    <location>
        <position position="59"/>
    </location>
    <ligand>
        <name>substrate</name>
    </ligand>
</feature>
<dbReference type="RefSeq" id="WP_011357751.1">
    <property type="nucleotide sequence ID" value="NC_007512.1"/>
</dbReference>
<dbReference type="GO" id="GO:0046872">
    <property type="term" value="F:metal ion binding"/>
    <property type="evidence" value="ECO:0007669"/>
    <property type="project" value="UniProtKB-KW"/>
</dbReference>
<dbReference type="KEGG" id="plt:Plut_1015"/>
<keyword evidence="5" id="KW-0460">Magnesium</keyword>
<feature type="binding site" evidence="4">
    <location>
        <begin position="6"/>
        <end position="10"/>
    </location>
    <ligand>
        <name>ATP</name>
        <dbReference type="ChEBI" id="CHEBI:30616"/>
    </ligand>
</feature>
<organism evidence="6 7">
    <name type="scientific">Chlorobium luteolum (strain DSM 273 / BCRC 81028 / 2530)</name>
    <name type="common">Pelodictyon luteolum</name>
    <dbReference type="NCBI Taxonomy" id="319225"/>
    <lineage>
        <taxon>Bacteria</taxon>
        <taxon>Pseudomonadati</taxon>
        <taxon>Chlorobiota</taxon>
        <taxon>Chlorobiia</taxon>
        <taxon>Chlorobiales</taxon>
        <taxon>Chlorobiaceae</taxon>
        <taxon>Chlorobium/Pelodictyon group</taxon>
        <taxon>Pelodictyon</taxon>
    </lineage>
</organism>
<evidence type="ECO:0000256" key="1">
    <source>
        <dbReference type="ARBA" id="ARBA00010638"/>
    </source>
</evidence>
<keyword evidence="5" id="KW-0479">Metal-binding</keyword>
<dbReference type="InterPro" id="IPR024185">
    <property type="entry name" value="FTHF_cligase-like_sf"/>
</dbReference>
<evidence type="ECO:0000256" key="4">
    <source>
        <dbReference type="PIRSR" id="PIRSR006806-1"/>
    </source>
</evidence>
<dbReference type="PIRSF" id="PIRSF006806">
    <property type="entry name" value="FTHF_cligase"/>
    <property type="match status" value="1"/>
</dbReference>
<dbReference type="Pfam" id="PF01812">
    <property type="entry name" value="5-FTHF_cyc-lig"/>
    <property type="match status" value="1"/>
</dbReference>
<sequence length="213" mass="23728">MPHRHKAGIRACAIRARKSIPATEALAMSRAAALRALAERELKGARAVHLYLPMKAAVEMDTASLACGLAAMDIPLMVPVIDCGNDYRNEDEEGGRLVSVVYRPGMPLVRSCFGSPEPLERSLGDEYMIDAVVVPLVAVDRSGYRLGYGKGFYDRFLARLQHMGVRPCRIGFGFSMQLHDRLPCDPWDEPLDLFVDENAVTRFYPYQDKACHE</sequence>
<evidence type="ECO:0000256" key="3">
    <source>
        <dbReference type="ARBA" id="ARBA00022840"/>
    </source>
</evidence>
<evidence type="ECO:0000313" key="7">
    <source>
        <dbReference type="Proteomes" id="UP000002709"/>
    </source>
</evidence>
<dbReference type="EC" id="6.3.3.2" evidence="5"/>
<dbReference type="eggNOG" id="COG0212">
    <property type="taxonomic scope" value="Bacteria"/>
</dbReference>
<dbReference type="PANTHER" id="PTHR23407:SF1">
    <property type="entry name" value="5-FORMYLTETRAHYDROFOLATE CYCLO-LIGASE"/>
    <property type="match status" value="1"/>
</dbReference>
<reference evidence="7" key="1">
    <citation type="submission" date="2005-08" db="EMBL/GenBank/DDBJ databases">
        <title>Complete sequence of Pelodictyon luteolum DSM 273.</title>
        <authorList>
            <consortium name="US DOE Joint Genome Institute"/>
            <person name="Copeland A."/>
            <person name="Lucas S."/>
            <person name="Lapidus A."/>
            <person name="Barry K."/>
            <person name="Detter J.C."/>
            <person name="Glavina T."/>
            <person name="Hammon N."/>
            <person name="Israni S."/>
            <person name="Pitluck S."/>
            <person name="Bryant D."/>
            <person name="Schmutz J."/>
            <person name="Larimer F."/>
            <person name="Land M."/>
            <person name="Kyrpides N."/>
            <person name="Ivanova N."/>
            <person name="Richardson P."/>
        </authorList>
    </citation>
    <scope>NUCLEOTIDE SEQUENCE [LARGE SCALE GENOMIC DNA]</scope>
    <source>
        <strain evidence="7">DSM 273 / BCRC 81028 / 2530</strain>
    </source>
</reference>
<dbReference type="GO" id="GO:0005524">
    <property type="term" value="F:ATP binding"/>
    <property type="evidence" value="ECO:0007669"/>
    <property type="project" value="UniProtKB-KW"/>
</dbReference>
<feature type="binding site" evidence="4">
    <location>
        <position position="52"/>
    </location>
    <ligand>
        <name>substrate</name>
    </ligand>
</feature>
<keyword evidence="6" id="KW-0436">Ligase</keyword>
<keyword evidence="7" id="KW-1185">Reference proteome</keyword>
<comment type="cofactor">
    <cofactor evidence="5">
        <name>Mg(2+)</name>
        <dbReference type="ChEBI" id="CHEBI:18420"/>
    </cofactor>
</comment>
<dbReference type="Proteomes" id="UP000002709">
    <property type="component" value="Chromosome"/>
</dbReference>
<feature type="binding site" evidence="4">
    <location>
        <begin position="145"/>
        <end position="153"/>
    </location>
    <ligand>
        <name>ATP</name>
        <dbReference type="ChEBI" id="CHEBI:30616"/>
    </ligand>
</feature>
<dbReference type="EMBL" id="CP000096">
    <property type="protein sequence ID" value="ABB23877.1"/>
    <property type="molecule type" value="Genomic_DNA"/>
</dbReference>
<proteinExistence type="inferred from homology"/>
<comment type="similarity">
    <text evidence="1 5">Belongs to the 5-formyltetrahydrofolate cyclo-ligase family.</text>
</comment>
<accession>Q3B454</accession>
<dbReference type="NCBIfam" id="TIGR02727">
    <property type="entry name" value="MTHFS_bact"/>
    <property type="match status" value="1"/>
</dbReference>
<dbReference type="GO" id="GO:0035999">
    <property type="term" value="P:tetrahydrofolate interconversion"/>
    <property type="evidence" value="ECO:0007669"/>
    <property type="project" value="TreeGrafter"/>
</dbReference>
<dbReference type="PANTHER" id="PTHR23407">
    <property type="entry name" value="ATPASE INHIBITOR/5-FORMYLTETRAHYDROFOLATE CYCLO-LIGASE"/>
    <property type="match status" value="1"/>
</dbReference>
<dbReference type="HOGENOM" id="CLU_066245_0_1_10"/>
<dbReference type="STRING" id="319225.Plut_1015"/>
<keyword evidence="2 4" id="KW-0547">Nucleotide-binding</keyword>
<name>Q3B454_CHLL3</name>
<dbReference type="GO" id="GO:0009396">
    <property type="term" value="P:folic acid-containing compound biosynthetic process"/>
    <property type="evidence" value="ECO:0007669"/>
    <property type="project" value="TreeGrafter"/>
</dbReference>
<dbReference type="SUPFAM" id="SSF100950">
    <property type="entry name" value="NagB/RpiA/CoA transferase-like"/>
    <property type="match status" value="1"/>
</dbReference>
<dbReference type="Gene3D" id="3.40.50.10420">
    <property type="entry name" value="NagB/RpiA/CoA transferase-like"/>
    <property type="match status" value="1"/>
</dbReference>
<dbReference type="AlphaFoldDB" id="Q3B454"/>
<dbReference type="InterPro" id="IPR037171">
    <property type="entry name" value="NagB/RpiA_transferase-like"/>
</dbReference>
<gene>
    <name evidence="6" type="ordered locus">Plut_1015</name>
</gene>
<keyword evidence="3 4" id="KW-0067">ATP-binding</keyword>
<comment type="catalytic activity">
    <reaction evidence="5">
        <text>(6S)-5-formyl-5,6,7,8-tetrahydrofolate + ATP = (6R)-5,10-methenyltetrahydrofolate + ADP + phosphate</text>
        <dbReference type="Rhea" id="RHEA:10488"/>
        <dbReference type="ChEBI" id="CHEBI:30616"/>
        <dbReference type="ChEBI" id="CHEBI:43474"/>
        <dbReference type="ChEBI" id="CHEBI:57455"/>
        <dbReference type="ChEBI" id="CHEBI:57457"/>
        <dbReference type="ChEBI" id="CHEBI:456216"/>
        <dbReference type="EC" id="6.3.3.2"/>
    </reaction>
</comment>
<evidence type="ECO:0000313" key="6">
    <source>
        <dbReference type="EMBL" id="ABB23877.1"/>
    </source>
</evidence>
<protein>
    <recommendedName>
        <fullName evidence="5">5-formyltetrahydrofolate cyclo-ligase</fullName>
        <ecNumber evidence="5">6.3.3.2</ecNumber>
    </recommendedName>
</protein>
<evidence type="ECO:0000256" key="5">
    <source>
        <dbReference type="RuleBase" id="RU361279"/>
    </source>
</evidence>
<dbReference type="InterPro" id="IPR002698">
    <property type="entry name" value="FTHF_cligase"/>
</dbReference>